<dbReference type="AlphaFoldDB" id="A0A1A9V045"/>
<name>A0A1A9V045_GLOAU</name>
<keyword evidence="3" id="KW-1185">Reference proteome</keyword>
<dbReference type="InterPro" id="IPR011011">
    <property type="entry name" value="Znf_FYVE_PHD"/>
</dbReference>
<evidence type="ECO:0000256" key="1">
    <source>
        <dbReference type="SAM" id="MobiDB-lite"/>
    </source>
</evidence>
<dbReference type="VEuPathDB" id="VectorBase:GAUT021429"/>
<feature type="region of interest" description="Disordered" evidence="1">
    <location>
        <begin position="1"/>
        <end position="25"/>
    </location>
</feature>
<sequence length="132" mass="14544">MNEDSNTQAPDSHDQGGENVSIRSNRGNAQFTKSLEAFYRKLKPWESVLLFNNIGVLFGDVRVVEERILRVCAVSYLLIAIDDDFDDFAAFERMVPNKESSKCSTCNSLIGNQGALGCGMCSTWLHASCIGS</sequence>
<evidence type="ECO:0000313" key="3">
    <source>
        <dbReference type="Proteomes" id="UP000078200"/>
    </source>
</evidence>
<organism evidence="2 3">
    <name type="scientific">Glossina austeni</name>
    <name type="common">Savannah tsetse fly</name>
    <dbReference type="NCBI Taxonomy" id="7395"/>
    <lineage>
        <taxon>Eukaryota</taxon>
        <taxon>Metazoa</taxon>
        <taxon>Ecdysozoa</taxon>
        <taxon>Arthropoda</taxon>
        <taxon>Hexapoda</taxon>
        <taxon>Insecta</taxon>
        <taxon>Pterygota</taxon>
        <taxon>Neoptera</taxon>
        <taxon>Endopterygota</taxon>
        <taxon>Diptera</taxon>
        <taxon>Brachycera</taxon>
        <taxon>Muscomorpha</taxon>
        <taxon>Hippoboscoidea</taxon>
        <taxon>Glossinidae</taxon>
        <taxon>Glossina</taxon>
    </lineage>
</organism>
<evidence type="ECO:0000313" key="2">
    <source>
        <dbReference type="EnsemblMetazoa" id="GAUT021429-PA"/>
    </source>
</evidence>
<dbReference type="SUPFAM" id="SSF57903">
    <property type="entry name" value="FYVE/PHD zinc finger"/>
    <property type="match status" value="1"/>
</dbReference>
<reference evidence="2" key="1">
    <citation type="submission" date="2020-05" db="UniProtKB">
        <authorList>
            <consortium name="EnsemblMetazoa"/>
        </authorList>
    </citation>
    <scope>IDENTIFICATION</scope>
    <source>
        <strain evidence="2">TTRI</strain>
    </source>
</reference>
<dbReference type="Proteomes" id="UP000078200">
    <property type="component" value="Unassembled WGS sequence"/>
</dbReference>
<proteinExistence type="predicted"/>
<dbReference type="EnsemblMetazoa" id="GAUT021429-RA">
    <property type="protein sequence ID" value="GAUT021429-PA"/>
    <property type="gene ID" value="GAUT021429"/>
</dbReference>
<feature type="compositionally biased region" description="Polar residues" evidence="1">
    <location>
        <begin position="1"/>
        <end position="10"/>
    </location>
</feature>
<protein>
    <submittedName>
        <fullName evidence="2">Uncharacterized protein</fullName>
    </submittedName>
</protein>
<accession>A0A1A9V045</accession>